<organism evidence="2 3">
    <name type="scientific">Kribbella caucasensis</name>
    <dbReference type="NCBI Taxonomy" id="2512215"/>
    <lineage>
        <taxon>Bacteria</taxon>
        <taxon>Bacillati</taxon>
        <taxon>Actinomycetota</taxon>
        <taxon>Actinomycetes</taxon>
        <taxon>Propionibacteriales</taxon>
        <taxon>Kribbellaceae</taxon>
        <taxon>Kribbella</taxon>
    </lineage>
</organism>
<feature type="transmembrane region" description="Helical" evidence="1">
    <location>
        <begin position="220"/>
        <end position="243"/>
    </location>
</feature>
<evidence type="ECO:0000256" key="1">
    <source>
        <dbReference type="SAM" id="Phobius"/>
    </source>
</evidence>
<feature type="transmembrane region" description="Helical" evidence="1">
    <location>
        <begin position="21"/>
        <end position="54"/>
    </location>
</feature>
<dbReference type="EMBL" id="SNWQ01000006">
    <property type="protein sequence ID" value="TDO49037.1"/>
    <property type="molecule type" value="Genomic_DNA"/>
</dbReference>
<dbReference type="Proteomes" id="UP000295388">
    <property type="component" value="Unassembled WGS sequence"/>
</dbReference>
<feature type="transmembrane region" description="Helical" evidence="1">
    <location>
        <begin position="185"/>
        <end position="208"/>
    </location>
</feature>
<dbReference type="RefSeq" id="WP_133800438.1">
    <property type="nucleotide sequence ID" value="NZ_SNWQ01000006.1"/>
</dbReference>
<keyword evidence="1" id="KW-0812">Transmembrane</keyword>
<comment type="caution">
    <text evidence="2">The sequence shown here is derived from an EMBL/GenBank/DDBJ whole genome shotgun (WGS) entry which is preliminary data.</text>
</comment>
<dbReference type="AlphaFoldDB" id="A0A4V3CA53"/>
<feature type="transmembrane region" description="Helical" evidence="1">
    <location>
        <begin position="99"/>
        <end position="124"/>
    </location>
</feature>
<proteinExistence type="predicted"/>
<reference evidence="2 3" key="1">
    <citation type="submission" date="2019-03" db="EMBL/GenBank/DDBJ databases">
        <title>Genomic Encyclopedia of Type Strains, Phase III (KMG-III): the genomes of soil and plant-associated and newly described type strains.</title>
        <authorList>
            <person name="Whitman W."/>
        </authorList>
    </citation>
    <scope>NUCLEOTIDE SEQUENCE [LARGE SCALE GENOMIC DNA]</scope>
    <source>
        <strain evidence="2 3">VKM Ac-2527</strain>
    </source>
</reference>
<dbReference type="OrthoDB" id="5181393at2"/>
<gene>
    <name evidence="2" type="ORF">EV643_1066</name>
</gene>
<protein>
    <submittedName>
        <fullName evidence="2">Uncharacterized protein</fullName>
    </submittedName>
</protein>
<keyword evidence="1" id="KW-1133">Transmembrane helix</keyword>
<feature type="transmembrane region" description="Helical" evidence="1">
    <location>
        <begin position="74"/>
        <end position="92"/>
    </location>
</feature>
<keyword evidence="3" id="KW-1185">Reference proteome</keyword>
<accession>A0A4V3CA53</accession>
<name>A0A4V3CA53_9ACTN</name>
<sequence>MTATTATLPRGVTSTSRLTRVLRAMVVGLLPMLGAYWLIMVFLVVVAIVSTAVIGGGPIRNSMWDYGTQSPKYFSSAVGITLVPATLTLLIAQGITRRMFAVAASIFLVGAAACTATIWVLVYQLERGIYAWQGWSQVLENPHLFIRTSQAGLVCVEFFLMVLAHQASGWLISIGFYRFGFWKGLALLPIGLIPAAAAEFLLVVQWLAQAIENTGYHRPPLAVGIPGVLAVSALGLYFGYLLIRPFGLKPAKG</sequence>
<evidence type="ECO:0000313" key="2">
    <source>
        <dbReference type="EMBL" id="TDO49037.1"/>
    </source>
</evidence>
<keyword evidence="1" id="KW-0472">Membrane</keyword>
<evidence type="ECO:0000313" key="3">
    <source>
        <dbReference type="Proteomes" id="UP000295388"/>
    </source>
</evidence>